<dbReference type="PANTHER" id="PTHR14409:SF0">
    <property type="entry name" value="PROTEIN MANBAL"/>
    <property type="match status" value="1"/>
</dbReference>
<protein>
    <recommendedName>
        <fullName evidence="10">Protein anon-73B1</fullName>
    </recommendedName>
</protein>
<dbReference type="Proteomes" id="UP001154078">
    <property type="component" value="Chromosome 4"/>
</dbReference>
<reference evidence="8" key="1">
    <citation type="submission" date="2021-12" db="EMBL/GenBank/DDBJ databases">
        <authorList>
            <person name="King R."/>
        </authorList>
    </citation>
    <scope>NUCLEOTIDE SEQUENCE</scope>
</reference>
<keyword evidence="5 7" id="KW-0472">Membrane</keyword>
<evidence type="ECO:0000313" key="9">
    <source>
        <dbReference type="Proteomes" id="UP001154078"/>
    </source>
</evidence>
<feature type="transmembrane region" description="Helical" evidence="7">
    <location>
        <begin position="20"/>
        <end position="38"/>
    </location>
</feature>
<comment type="subcellular location">
    <subcellularLocation>
        <location evidence="1">Membrane</location>
        <topology evidence="1">Single-pass membrane protein</topology>
    </subcellularLocation>
</comment>
<evidence type="ECO:0000256" key="1">
    <source>
        <dbReference type="ARBA" id="ARBA00004167"/>
    </source>
</evidence>
<keyword evidence="3 7" id="KW-0812">Transmembrane</keyword>
<sequence length="86" mass="9916">MNSAINLGVEDMTSTIVQYGLYLTALFQIVCLAAVVFVQDESQENFYHDSEAEDDGEHSSEHSTPQTSPRRPIHHRIRKQEKKKRR</sequence>
<gene>
    <name evidence="8" type="ORF">MELIAE_LOCUS6286</name>
</gene>
<keyword evidence="4 7" id="KW-1133">Transmembrane helix</keyword>
<dbReference type="InterPro" id="IPR009621">
    <property type="entry name" value="UPF0239"/>
</dbReference>
<keyword evidence="9" id="KW-1185">Reference proteome</keyword>
<evidence type="ECO:0008006" key="10">
    <source>
        <dbReference type="Google" id="ProtNLM"/>
    </source>
</evidence>
<accession>A0A9P0FHA5</accession>
<feature type="compositionally biased region" description="Basic residues" evidence="6">
    <location>
        <begin position="71"/>
        <end position="86"/>
    </location>
</feature>
<evidence type="ECO:0000313" key="8">
    <source>
        <dbReference type="EMBL" id="CAH0554772.1"/>
    </source>
</evidence>
<proteinExistence type="inferred from homology"/>
<evidence type="ECO:0000256" key="4">
    <source>
        <dbReference type="ARBA" id="ARBA00022989"/>
    </source>
</evidence>
<evidence type="ECO:0000256" key="6">
    <source>
        <dbReference type="SAM" id="MobiDB-lite"/>
    </source>
</evidence>
<evidence type="ECO:0000256" key="3">
    <source>
        <dbReference type="ARBA" id="ARBA00022692"/>
    </source>
</evidence>
<comment type="similarity">
    <text evidence="2">Belongs to the UPF0239 family.</text>
</comment>
<dbReference type="EMBL" id="OV121135">
    <property type="protein sequence ID" value="CAH0554772.1"/>
    <property type="molecule type" value="Genomic_DNA"/>
</dbReference>
<dbReference type="Pfam" id="PF06783">
    <property type="entry name" value="UPF0239"/>
    <property type="match status" value="1"/>
</dbReference>
<dbReference type="GO" id="GO:0016020">
    <property type="term" value="C:membrane"/>
    <property type="evidence" value="ECO:0007669"/>
    <property type="project" value="UniProtKB-SubCell"/>
</dbReference>
<evidence type="ECO:0000256" key="5">
    <source>
        <dbReference type="ARBA" id="ARBA00023136"/>
    </source>
</evidence>
<dbReference type="OrthoDB" id="10040809at2759"/>
<evidence type="ECO:0000256" key="7">
    <source>
        <dbReference type="SAM" id="Phobius"/>
    </source>
</evidence>
<dbReference type="PANTHER" id="PTHR14409">
    <property type="entry name" value="MANNOSIDASE, BETA A, LYSOSOMAL-LIKE, MANBAL PROTEIN"/>
    <property type="match status" value="1"/>
</dbReference>
<organism evidence="8 9">
    <name type="scientific">Brassicogethes aeneus</name>
    <name type="common">Rape pollen beetle</name>
    <name type="synonym">Meligethes aeneus</name>
    <dbReference type="NCBI Taxonomy" id="1431903"/>
    <lineage>
        <taxon>Eukaryota</taxon>
        <taxon>Metazoa</taxon>
        <taxon>Ecdysozoa</taxon>
        <taxon>Arthropoda</taxon>
        <taxon>Hexapoda</taxon>
        <taxon>Insecta</taxon>
        <taxon>Pterygota</taxon>
        <taxon>Neoptera</taxon>
        <taxon>Endopterygota</taxon>
        <taxon>Coleoptera</taxon>
        <taxon>Polyphaga</taxon>
        <taxon>Cucujiformia</taxon>
        <taxon>Nitidulidae</taxon>
        <taxon>Meligethinae</taxon>
        <taxon>Brassicogethes</taxon>
    </lineage>
</organism>
<dbReference type="AlphaFoldDB" id="A0A9P0FHA5"/>
<feature type="region of interest" description="Disordered" evidence="6">
    <location>
        <begin position="46"/>
        <end position="86"/>
    </location>
</feature>
<evidence type="ECO:0000256" key="2">
    <source>
        <dbReference type="ARBA" id="ARBA00006839"/>
    </source>
</evidence>
<name>A0A9P0FHA5_BRAAE</name>